<name>A0A0R2G1E2_9LACO</name>
<evidence type="ECO:0000313" key="4">
    <source>
        <dbReference type="Proteomes" id="UP000051296"/>
    </source>
</evidence>
<dbReference type="InterPro" id="IPR036806">
    <property type="entry name" value="YozE_SAM-like_sf"/>
</dbReference>
<dbReference type="AlphaFoldDB" id="A0A0R2G1E2"/>
<dbReference type="InterPro" id="IPR023089">
    <property type="entry name" value="YozE_SAM-like"/>
</dbReference>
<sequence length="73" mass="8707">MRQPFFTWLMTQRNPVAMTDIQNFANAAFYDQSFPKQSDDFDAISRYLEENAPYLHSLTIFDEAWQDYLSSNR</sequence>
<dbReference type="SUPFAM" id="SSF140652">
    <property type="entry name" value="YozE-like"/>
    <property type="match status" value="1"/>
</dbReference>
<dbReference type="RefSeq" id="WP_022790856.1">
    <property type="nucleotide sequence ID" value="NZ_ATUU01000001.1"/>
</dbReference>
<dbReference type="PATRIC" id="fig|1123500.6.peg.452"/>
<evidence type="ECO:0000256" key="1">
    <source>
        <dbReference type="HAMAP-Rule" id="MF_01538"/>
    </source>
</evidence>
<dbReference type="STRING" id="1123500.GCA_000420365_00053"/>
<protein>
    <recommendedName>
        <fullName evidence="1">UPF0346 protein IV68_GL000451</fullName>
    </recommendedName>
</protein>
<dbReference type="Gene3D" id="1.10.150.260">
    <property type="entry name" value="YozE SAM-like"/>
    <property type="match status" value="1"/>
</dbReference>
<accession>A0A0R2G1E2</accession>
<dbReference type="EMBL" id="JQAX01000001">
    <property type="protein sequence ID" value="KRN33643.1"/>
    <property type="molecule type" value="Genomic_DNA"/>
</dbReference>
<dbReference type="eggNOG" id="COG4479">
    <property type="taxonomic scope" value="Bacteria"/>
</dbReference>
<reference evidence="3 4" key="1">
    <citation type="journal article" date="2015" name="Genome Announc.">
        <title>Expanding the biotechnology potential of lactobacilli through comparative genomics of 213 strains and associated genera.</title>
        <authorList>
            <person name="Sun Z."/>
            <person name="Harris H.M."/>
            <person name="McCann A."/>
            <person name="Guo C."/>
            <person name="Argimon S."/>
            <person name="Zhang W."/>
            <person name="Yang X."/>
            <person name="Jeffery I.B."/>
            <person name="Cooney J.C."/>
            <person name="Kagawa T.F."/>
            <person name="Liu W."/>
            <person name="Song Y."/>
            <person name="Salvetti E."/>
            <person name="Wrobel A."/>
            <person name="Rasinkangas P."/>
            <person name="Parkhill J."/>
            <person name="Rea M.C."/>
            <person name="O'Sullivan O."/>
            <person name="Ritari J."/>
            <person name="Douillard F.P."/>
            <person name="Paul Ross R."/>
            <person name="Yang R."/>
            <person name="Briner A.E."/>
            <person name="Felis G.E."/>
            <person name="de Vos W.M."/>
            <person name="Barrangou R."/>
            <person name="Klaenhammer T.R."/>
            <person name="Caufield P.W."/>
            <person name="Cui Y."/>
            <person name="Zhang H."/>
            <person name="O'Toole P.W."/>
        </authorList>
    </citation>
    <scope>NUCLEOTIDE SEQUENCE [LARGE SCALE GENOMIC DNA]</scope>
    <source>
        <strain evidence="3 4">DSM 20190</strain>
    </source>
</reference>
<dbReference type="InterPro" id="IPR010673">
    <property type="entry name" value="UPF0346"/>
</dbReference>
<evidence type="ECO:0000259" key="2">
    <source>
        <dbReference type="Pfam" id="PF06855"/>
    </source>
</evidence>
<gene>
    <name evidence="3" type="ORF">IV68_GL000451</name>
</gene>
<proteinExistence type="inferred from homology"/>
<comment type="caution">
    <text evidence="3">The sequence shown here is derived from an EMBL/GenBank/DDBJ whole genome shotgun (WGS) entry which is preliminary data.</text>
</comment>
<dbReference type="NCBIfam" id="NF010193">
    <property type="entry name" value="PRK13672.1"/>
    <property type="match status" value="1"/>
</dbReference>
<dbReference type="PIRSF" id="PIRSF037262">
    <property type="entry name" value="UCP037262"/>
    <property type="match status" value="1"/>
</dbReference>
<evidence type="ECO:0000313" key="3">
    <source>
        <dbReference type="EMBL" id="KRN33643.1"/>
    </source>
</evidence>
<organism evidence="3 4">
    <name type="scientific">Weissella halotolerans DSM 20190</name>
    <dbReference type="NCBI Taxonomy" id="1123500"/>
    <lineage>
        <taxon>Bacteria</taxon>
        <taxon>Bacillati</taxon>
        <taxon>Bacillota</taxon>
        <taxon>Bacilli</taxon>
        <taxon>Lactobacillales</taxon>
        <taxon>Lactobacillaceae</taxon>
        <taxon>Weissella</taxon>
    </lineage>
</organism>
<comment type="similarity">
    <text evidence="1">Belongs to the UPF0346 family.</text>
</comment>
<dbReference type="HAMAP" id="MF_01538">
    <property type="entry name" value="UPF0346"/>
    <property type="match status" value="1"/>
</dbReference>
<dbReference type="Pfam" id="PF06855">
    <property type="entry name" value="YozE_SAM_like"/>
    <property type="match status" value="1"/>
</dbReference>
<feature type="domain" description="YozE SAM-like" evidence="2">
    <location>
        <begin position="5"/>
        <end position="69"/>
    </location>
</feature>
<keyword evidence="4" id="KW-1185">Reference proteome</keyword>
<dbReference type="OrthoDB" id="2242851at2"/>
<dbReference type="Proteomes" id="UP000051296">
    <property type="component" value="Unassembled WGS sequence"/>
</dbReference>
<dbReference type="InParanoid" id="A0A0R2G1E2"/>
<dbReference type="FunCoup" id="A0A0R2G1E2">
    <property type="interactions" value="18"/>
</dbReference>